<evidence type="ECO:0000256" key="1">
    <source>
        <dbReference type="SAM" id="MobiDB-lite"/>
    </source>
</evidence>
<reference evidence="2 3" key="1">
    <citation type="submission" date="2019-10" db="EMBL/GenBank/DDBJ databases">
        <authorList>
            <person name="Palmer J.M."/>
        </authorList>
    </citation>
    <scope>NUCLEOTIDE SEQUENCE [LARGE SCALE GENOMIC DNA]</scope>
    <source>
        <strain evidence="2 3">TWF694</strain>
    </source>
</reference>
<protein>
    <submittedName>
        <fullName evidence="2">Uncharacterized protein</fullName>
    </submittedName>
</protein>
<gene>
    <name evidence="2" type="ORF">TWF694_010010</name>
</gene>
<dbReference type="Proteomes" id="UP001365542">
    <property type="component" value="Unassembled WGS sequence"/>
</dbReference>
<evidence type="ECO:0000313" key="3">
    <source>
        <dbReference type="Proteomes" id="UP001365542"/>
    </source>
</evidence>
<comment type="caution">
    <text evidence="2">The sequence shown here is derived from an EMBL/GenBank/DDBJ whole genome shotgun (WGS) entry which is preliminary data.</text>
</comment>
<organism evidence="2 3">
    <name type="scientific">Orbilia ellipsospora</name>
    <dbReference type="NCBI Taxonomy" id="2528407"/>
    <lineage>
        <taxon>Eukaryota</taxon>
        <taxon>Fungi</taxon>
        <taxon>Dikarya</taxon>
        <taxon>Ascomycota</taxon>
        <taxon>Pezizomycotina</taxon>
        <taxon>Orbiliomycetes</taxon>
        <taxon>Orbiliales</taxon>
        <taxon>Orbiliaceae</taxon>
        <taxon>Orbilia</taxon>
    </lineage>
</organism>
<feature type="region of interest" description="Disordered" evidence="1">
    <location>
        <begin position="193"/>
        <end position="224"/>
    </location>
</feature>
<keyword evidence="3" id="KW-1185">Reference proteome</keyword>
<evidence type="ECO:0000313" key="2">
    <source>
        <dbReference type="EMBL" id="KAK6538425.1"/>
    </source>
</evidence>
<dbReference type="AlphaFoldDB" id="A0AAV9X9T9"/>
<proteinExistence type="predicted"/>
<sequence>MTQCFNLQQNITHLEMEIESTLPVSDSADDLKAAEAQRDVSDAVDCFENLIYCMCQSLEQDQAPWPTLKSLSNALQPLKRTLARICEGFKRSSLSYTFTKAQCDRMRAHFTKLSSALKATIERAGEVVDRRGVCYSLKGCKWRKLEDMESPKPASTWVDHGLGSTRHYPSQLWEDSLNDVVVFKNKEKMERLTQKKWRKKKRREESRANAAVEELGRKRRGQED</sequence>
<name>A0AAV9X9T9_9PEZI</name>
<accession>A0AAV9X9T9</accession>
<dbReference type="EMBL" id="JAVHJO010000007">
    <property type="protein sequence ID" value="KAK6538425.1"/>
    <property type="molecule type" value="Genomic_DNA"/>
</dbReference>